<sequence>MRLSSSNNNLCSAKNAFVSSSEDDDDDDEDGDEEDEEDERMIEWNPLNMPADYWQIQKLMKYLKNGNQTSTLIALCSLLDFDLTNEKNQMAIKEDGGVEMIVNLLETEDPKCRIGALKILKELCYKNQTLRKKLSDYGAIKMLVKLLFDPDWLTRSLAAETLARVATFQRAKRAVRKEGGISKLVATKPFNQSSSSLNVNQTTSSTNQIIAEAKSASLALWTLSSGSRKNRKLMWDEKIMTSLVEWMKWYEKDELLVGLVGVLKECTRESYFRKCMKDEGLLEHVIFHLIHTKNSQLQMLCASTIEKCAVDDESRDLIRAYGGLTPLVEIVADEGSFQKSLVAATGAIWKCSPNQINTVRFQELKTVDVLVNLLMVKSQPDEVVVNVAGALSELARDSQCRSTLRKNNGIPMLISLLTGTNHHILTNAAVAVGRCAEDSDCMNIIDKLDGVRLLWSLLKNSNINVQVAATWALCPCVRNVKDPGEIVRSFVGGLELLVEHLTSNCVPLLQAISACISEIATDQESLAVMTDHGVVSRLSRLLATNDLELRHRLAEAIARCCNWNVNRLLFNNENAVRPLVHYLNLTATIKNIRRSTTSALYELSKVPENCVDMHGAGVVKPLVDLVGSDDIETQEAAASCLLNIRRLALANERARMKK</sequence>
<dbReference type="Proteomes" id="UP000015101">
    <property type="component" value="Unassembled WGS sequence"/>
</dbReference>
<evidence type="ECO:0000313" key="4">
    <source>
        <dbReference type="EnsemblMetazoa" id="HelroP84530"/>
    </source>
</evidence>
<dbReference type="AlphaFoldDB" id="T1G5J8"/>
<evidence type="ECO:0000313" key="3">
    <source>
        <dbReference type="EMBL" id="ESN98390.1"/>
    </source>
</evidence>
<feature type="repeat" description="ARM" evidence="1">
    <location>
        <begin position="365"/>
        <end position="409"/>
    </location>
</feature>
<reference evidence="4" key="3">
    <citation type="submission" date="2015-06" db="UniProtKB">
        <authorList>
            <consortium name="EnsemblMetazoa"/>
        </authorList>
    </citation>
    <scope>IDENTIFICATION</scope>
</reference>
<dbReference type="PANTHER" id="PTHR46241:SF1">
    <property type="entry name" value="OUTER DYNEIN ARM-DOCKING COMPLEX SUBUNIT 2"/>
    <property type="match status" value="1"/>
</dbReference>
<dbReference type="InterPro" id="IPR000225">
    <property type="entry name" value="Armadillo"/>
</dbReference>
<gene>
    <name evidence="4" type="primary">20216345</name>
    <name evidence="3" type="ORF">HELRODRAFT_84530</name>
</gene>
<protein>
    <recommendedName>
        <fullName evidence="6">Armadillo repeat-containing protein 4</fullName>
    </recommendedName>
</protein>
<name>T1G5J8_HELRO</name>
<dbReference type="InterPro" id="IPR011989">
    <property type="entry name" value="ARM-like"/>
</dbReference>
<dbReference type="eggNOG" id="KOG0167">
    <property type="taxonomic scope" value="Eukaryota"/>
</dbReference>
<dbReference type="RefSeq" id="XP_009023332.1">
    <property type="nucleotide sequence ID" value="XM_009025084.1"/>
</dbReference>
<dbReference type="SUPFAM" id="SSF48371">
    <property type="entry name" value="ARM repeat"/>
    <property type="match status" value="2"/>
</dbReference>
<dbReference type="PROSITE" id="PS50176">
    <property type="entry name" value="ARM_REPEAT"/>
    <property type="match status" value="1"/>
</dbReference>
<dbReference type="EnsemblMetazoa" id="HelroT84530">
    <property type="protein sequence ID" value="HelroP84530"/>
    <property type="gene ID" value="HelroG84530"/>
</dbReference>
<organism evidence="4 5">
    <name type="scientific">Helobdella robusta</name>
    <name type="common">Californian leech</name>
    <dbReference type="NCBI Taxonomy" id="6412"/>
    <lineage>
        <taxon>Eukaryota</taxon>
        <taxon>Metazoa</taxon>
        <taxon>Spiralia</taxon>
        <taxon>Lophotrochozoa</taxon>
        <taxon>Annelida</taxon>
        <taxon>Clitellata</taxon>
        <taxon>Hirudinea</taxon>
        <taxon>Rhynchobdellida</taxon>
        <taxon>Glossiphoniidae</taxon>
        <taxon>Helobdella</taxon>
    </lineage>
</organism>
<dbReference type="GeneID" id="20216345"/>
<evidence type="ECO:0000313" key="5">
    <source>
        <dbReference type="Proteomes" id="UP000015101"/>
    </source>
</evidence>
<dbReference type="STRING" id="6412.T1G5J8"/>
<feature type="compositionally biased region" description="Polar residues" evidence="2">
    <location>
        <begin position="1"/>
        <end position="20"/>
    </location>
</feature>
<feature type="region of interest" description="Disordered" evidence="2">
    <location>
        <begin position="1"/>
        <end position="41"/>
    </location>
</feature>
<evidence type="ECO:0000256" key="1">
    <source>
        <dbReference type="PROSITE-ProRule" id="PRU00259"/>
    </source>
</evidence>
<keyword evidence="5" id="KW-1185">Reference proteome</keyword>
<dbReference type="OMA" id="YMKAGNQ"/>
<dbReference type="KEGG" id="hro:HELRODRAFT_84530"/>
<dbReference type="Pfam" id="PF00514">
    <property type="entry name" value="Arm"/>
    <property type="match status" value="2"/>
</dbReference>
<dbReference type="EMBL" id="AMQM01005865">
    <property type="status" value="NOT_ANNOTATED_CDS"/>
    <property type="molecule type" value="Genomic_DNA"/>
</dbReference>
<dbReference type="PANTHER" id="PTHR46241">
    <property type="entry name" value="ARMADILLO REPEAT-CONTAINING PROTEIN 4 ARMC4"/>
    <property type="match status" value="1"/>
</dbReference>
<reference evidence="3 5" key="2">
    <citation type="journal article" date="2013" name="Nature">
        <title>Insights into bilaterian evolution from three spiralian genomes.</title>
        <authorList>
            <person name="Simakov O."/>
            <person name="Marletaz F."/>
            <person name="Cho S.J."/>
            <person name="Edsinger-Gonzales E."/>
            <person name="Havlak P."/>
            <person name="Hellsten U."/>
            <person name="Kuo D.H."/>
            <person name="Larsson T."/>
            <person name="Lv J."/>
            <person name="Arendt D."/>
            <person name="Savage R."/>
            <person name="Osoegawa K."/>
            <person name="de Jong P."/>
            <person name="Grimwood J."/>
            <person name="Chapman J.A."/>
            <person name="Shapiro H."/>
            <person name="Aerts A."/>
            <person name="Otillar R.P."/>
            <person name="Terry A.Y."/>
            <person name="Boore J.L."/>
            <person name="Grigoriev I.V."/>
            <person name="Lindberg D.R."/>
            <person name="Seaver E.C."/>
            <person name="Weisblat D.A."/>
            <person name="Putnam N.H."/>
            <person name="Rokhsar D.S."/>
        </authorList>
    </citation>
    <scope>NUCLEOTIDE SEQUENCE</scope>
</reference>
<reference evidence="5" key="1">
    <citation type="submission" date="2012-12" db="EMBL/GenBank/DDBJ databases">
        <authorList>
            <person name="Hellsten U."/>
            <person name="Grimwood J."/>
            <person name="Chapman J.A."/>
            <person name="Shapiro H."/>
            <person name="Aerts A."/>
            <person name="Otillar R.P."/>
            <person name="Terry A.Y."/>
            <person name="Boore J.L."/>
            <person name="Simakov O."/>
            <person name="Marletaz F."/>
            <person name="Cho S.-J."/>
            <person name="Edsinger-Gonzales E."/>
            <person name="Havlak P."/>
            <person name="Kuo D.-H."/>
            <person name="Larsson T."/>
            <person name="Lv J."/>
            <person name="Arendt D."/>
            <person name="Savage R."/>
            <person name="Osoegawa K."/>
            <person name="de Jong P."/>
            <person name="Lindberg D.R."/>
            <person name="Seaver E.C."/>
            <person name="Weisblat D.A."/>
            <person name="Putnam N.H."/>
            <person name="Grigoriev I.V."/>
            <person name="Rokhsar D.S."/>
        </authorList>
    </citation>
    <scope>NUCLEOTIDE SEQUENCE</scope>
</reference>
<dbReference type="CTD" id="20216345"/>
<dbReference type="Gene3D" id="1.25.10.10">
    <property type="entry name" value="Leucine-rich Repeat Variant"/>
    <property type="match status" value="3"/>
</dbReference>
<dbReference type="OrthoDB" id="1683831at2759"/>
<dbReference type="EMBL" id="KB097144">
    <property type="protein sequence ID" value="ESN98390.1"/>
    <property type="molecule type" value="Genomic_DNA"/>
</dbReference>
<dbReference type="InParanoid" id="T1G5J8"/>
<accession>T1G5J8</accession>
<dbReference type="InterPro" id="IPR016024">
    <property type="entry name" value="ARM-type_fold"/>
</dbReference>
<evidence type="ECO:0008006" key="6">
    <source>
        <dbReference type="Google" id="ProtNLM"/>
    </source>
</evidence>
<feature type="compositionally biased region" description="Acidic residues" evidence="2">
    <location>
        <begin position="21"/>
        <end position="40"/>
    </location>
</feature>
<proteinExistence type="predicted"/>
<dbReference type="SMART" id="SM00185">
    <property type="entry name" value="ARM"/>
    <property type="match status" value="11"/>
</dbReference>
<evidence type="ECO:0000256" key="2">
    <source>
        <dbReference type="SAM" id="MobiDB-lite"/>
    </source>
</evidence>
<dbReference type="HOGENOM" id="CLU_028951_0_0_1"/>
<dbReference type="FunCoup" id="T1G5J8">
    <property type="interactions" value="22"/>
</dbReference>